<dbReference type="GO" id="GO:0006281">
    <property type="term" value="P:DNA repair"/>
    <property type="evidence" value="ECO:0007669"/>
    <property type="project" value="UniProtKB-KW"/>
</dbReference>
<protein>
    <recommendedName>
        <fullName evidence="1">ATP-dependent DNA helicase</fullName>
        <ecNumber evidence="1">5.6.2.3</ecNumber>
    </recommendedName>
</protein>
<keyword evidence="1" id="KW-0233">DNA recombination</keyword>
<accession>A0AAW1KVF2</accession>
<dbReference type="EC" id="5.6.2.3" evidence="1"/>
<keyword evidence="4" id="KW-1185">Reference proteome</keyword>
<dbReference type="Proteomes" id="UP001443914">
    <property type="component" value="Unassembled WGS sequence"/>
</dbReference>
<dbReference type="AlphaFoldDB" id="A0AAW1KVF2"/>
<dbReference type="PANTHER" id="PTHR10492:SF101">
    <property type="entry name" value="ATP-DEPENDENT DNA HELICASE"/>
    <property type="match status" value="1"/>
</dbReference>
<dbReference type="InterPro" id="IPR010285">
    <property type="entry name" value="DNA_helicase_pif1-like_DEAD"/>
</dbReference>
<keyword evidence="1" id="KW-0234">DNA repair</keyword>
<organism evidence="3 4">
    <name type="scientific">Saponaria officinalis</name>
    <name type="common">Common soapwort</name>
    <name type="synonym">Lychnis saponaria</name>
    <dbReference type="NCBI Taxonomy" id="3572"/>
    <lineage>
        <taxon>Eukaryota</taxon>
        <taxon>Viridiplantae</taxon>
        <taxon>Streptophyta</taxon>
        <taxon>Embryophyta</taxon>
        <taxon>Tracheophyta</taxon>
        <taxon>Spermatophyta</taxon>
        <taxon>Magnoliopsida</taxon>
        <taxon>eudicotyledons</taxon>
        <taxon>Gunneridae</taxon>
        <taxon>Pentapetalae</taxon>
        <taxon>Caryophyllales</taxon>
        <taxon>Caryophyllaceae</taxon>
        <taxon>Caryophylleae</taxon>
        <taxon>Saponaria</taxon>
    </lineage>
</organism>
<keyword evidence="1" id="KW-0067">ATP-binding</keyword>
<keyword evidence="1" id="KW-0378">Hydrolase</keyword>
<evidence type="ECO:0000313" key="3">
    <source>
        <dbReference type="EMBL" id="KAK9724458.1"/>
    </source>
</evidence>
<keyword evidence="1" id="KW-0547">Nucleotide-binding</keyword>
<comment type="catalytic activity">
    <reaction evidence="1">
        <text>ATP + H2O = ADP + phosphate + H(+)</text>
        <dbReference type="Rhea" id="RHEA:13065"/>
        <dbReference type="ChEBI" id="CHEBI:15377"/>
        <dbReference type="ChEBI" id="CHEBI:15378"/>
        <dbReference type="ChEBI" id="CHEBI:30616"/>
        <dbReference type="ChEBI" id="CHEBI:43474"/>
        <dbReference type="ChEBI" id="CHEBI:456216"/>
        <dbReference type="EC" id="5.6.2.3"/>
    </reaction>
</comment>
<feature type="domain" description="DNA helicase Pif1-like DEAD-box helicase" evidence="2">
    <location>
        <begin position="800"/>
        <end position="919"/>
    </location>
</feature>
<dbReference type="CDD" id="cd18809">
    <property type="entry name" value="SF1_C_RecD"/>
    <property type="match status" value="1"/>
</dbReference>
<evidence type="ECO:0000256" key="1">
    <source>
        <dbReference type="RuleBase" id="RU363044"/>
    </source>
</evidence>
<proteinExistence type="inferred from homology"/>
<sequence length="1128" mass="128945">MWFAERIGKYRGTSHPKFSLCCGNGKVILPYLQQPPEILMSLLNRKHHLSKHFIENIRSYNAIFSFTSMCGKIDHSINQGRGPYTFRMGGQNIHRIGTLIPSTQTTPKFFYATTDTVRLRILKINVTLLQNMINERNPLAKIFRMARDRLSANFDVEVSIKLISRRYTVGRTYNHPTTSEVAALIEGDIGANMEKRDIIIQKSCDVFRLGISHGEASLGVSTSDKPREKLTLREWFAFRIQYRSPSVEYPTFLLAGRLFQHFSVDGYTMIESQRLNFLRFNQDLLRVDNYKNLSSAYMRVNYLDTMTICEWFGYPVLFITFTYKFPVATDVDNIISVDIPDPAENHVLHASVCEFMIHGPCGTAKPTSPCMIGKNCSKYFPKKFTDRTTEENGVIVHKDGVPVDNAFVAPYNPQLLLKYQAHINVEWCNQSRSIKYLFKYINKGSDRVTMQSSYMRRNDQNPQQLDEIKRYYDCQYLSACEDVWRIFAFDIHYRNPPVQRLQFHLPDEQGVVFDDNTFIDEVLEKPSVGVSYEDDDMQVAKQLLYCQFPTKKYGFTIGRLRHVPPTCGELYFMRIMLNHIKGPKCFEDIRTVNGVVYPTYREICYAIGIIGDDKEYIDAIVEASFWGSGCYLRNLFSTLLLSGTLSMPSIVWDKTWHLLSDDILDKQHLQLTNEELKNYALMDIETSLQINGSSLNRYEGMPIPDTSATLHHLNTLVMDELAYDRQSLHEEHENLLSSMRGVFFVYGYGGTGKTFIWRSLCAALRSKGKFFLPVASSGIAATLIPGGRTAHSRFDIPINVAKLIIWDKAPMTHKYSFEALDRSLKDVMRVVDERNATEPFGGKVVVFGGNFRQTLPVVPKGSRADIVHASLCSSYLWTSCKVLTLIRNMRLKVGSSSNNVDDIKKFSEWILKIRDGLAGAPNDGEVDIEFSNDVLIQHVTDPIASLVDVTYPRLQSELWNPSYLQERAILAPTHETVEVVNDYVLSLIPRYERLYLSFDEVSKHDTNIDLGGRVIRCTVLTGSHKGDKVHIARITLTPSDSNKFPVRFSRRQFPIAVCFTMTINKSQGQSLSQVSIYLSRPVFSHGQLYVAISRVIRKEGLKILFCDSNKCTSNTTSNVVYHEIFQYL</sequence>
<name>A0AAW1KVF2_SAPOF</name>
<dbReference type="GO" id="GO:0006310">
    <property type="term" value="P:DNA recombination"/>
    <property type="evidence" value="ECO:0007669"/>
    <property type="project" value="UniProtKB-KW"/>
</dbReference>
<dbReference type="Pfam" id="PF05970">
    <property type="entry name" value="PIF1"/>
    <property type="match status" value="1"/>
</dbReference>
<dbReference type="EMBL" id="JBDFQZ010000005">
    <property type="protein sequence ID" value="KAK9724458.1"/>
    <property type="molecule type" value="Genomic_DNA"/>
</dbReference>
<dbReference type="GO" id="GO:0043139">
    <property type="term" value="F:5'-3' DNA helicase activity"/>
    <property type="evidence" value="ECO:0007669"/>
    <property type="project" value="UniProtKB-EC"/>
</dbReference>
<gene>
    <name evidence="3" type="ORF">RND81_05G073600</name>
</gene>
<comment type="caution">
    <text evidence="3">The sequence shown here is derived from an EMBL/GenBank/DDBJ whole genome shotgun (WGS) entry which is preliminary data.</text>
</comment>
<evidence type="ECO:0000313" key="4">
    <source>
        <dbReference type="Proteomes" id="UP001443914"/>
    </source>
</evidence>
<dbReference type="GO" id="GO:0005524">
    <property type="term" value="F:ATP binding"/>
    <property type="evidence" value="ECO:0007669"/>
    <property type="project" value="UniProtKB-KW"/>
</dbReference>
<reference evidence="3" key="1">
    <citation type="submission" date="2024-03" db="EMBL/GenBank/DDBJ databases">
        <title>WGS assembly of Saponaria officinalis var. Norfolk2.</title>
        <authorList>
            <person name="Jenkins J."/>
            <person name="Shu S."/>
            <person name="Grimwood J."/>
            <person name="Barry K."/>
            <person name="Goodstein D."/>
            <person name="Schmutz J."/>
            <person name="Leebens-Mack J."/>
            <person name="Osbourn A."/>
        </authorList>
    </citation>
    <scope>NUCLEOTIDE SEQUENCE [LARGE SCALE GENOMIC DNA]</scope>
    <source>
        <strain evidence="3">JIC</strain>
    </source>
</reference>
<dbReference type="GO" id="GO:0016787">
    <property type="term" value="F:hydrolase activity"/>
    <property type="evidence" value="ECO:0007669"/>
    <property type="project" value="UniProtKB-KW"/>
</dbReference>
<evidence type="ECO:0000259" key="2">
    <source>
        <dbReference type="Pfam" id="PF05970"/>
    </source>
</evidence>
<dbReference type="InterPro" id="IPR027417">
    <property type="entry name" value="P-loop_NTPase"/>
</dbReference>
<comment type="similarity">
    <text evidence="1">Belongs to the helicase family.</text>
</comment>
<dbReference type="PANTHER" id="PTHR10492">
    <property type="match status" value="1"/>
</dbReference>
<dbReference type="GO" id="GO:0000723">
    <property type="term" value="P:telomere maintenance"/>
    <property type="evidence" value="ECO:0007669"/>
    <property type="project" value="InterPro"/>
</dbReference>
<dbReference type="Gene3D" id="3.40.50.300">
    <property type="entry name" value="P-loop containing nucleotide triphosphate hydrolases"/>
    <property type="match status" value="1"/>
</dbReference>
<keyword evidence="1" id="KW-0227">DNA damage</keyword>
<comment type="cofactor">
    <cofactor evidence="1">
        <name>Mg(2+)</name>
        <dbReference type="ChEBI" id="CHEBI:18420"/>
    </cofactor>
</comment>
<dbReference type="SUPFAM" id="SSF52540">
    <property type="entry name" value="P-loop containing nucleoside triphosphate hydrolases"/>
    <property type="match status" value="2"/>
</dbReference>
<keyword evidence="1" id="KW-0347">Helicase</keyword>